<evidence type="ECO:0000313" key="3">
    <source>
        <dbReference type="Proteomes" id="UP000266723"/>
    </source>
</evidence>
<name>A0A8S9K459_BRACR</name>
<organism evidence="1">
    <name type="scientific">Brassica cretica</name>
    <name type="common">Mustard</name>
    <dbReference type="NCBI Taxonomy" id="69181"/>
    <lineage>
        <taxon>Eukaryota</taxon>
        <taxon>Viridiplantae</taxon>
        <taxon>Streptophyta</taxon>
        <taxon>Embryophyta</taxon>
        <taxon>Tracheophyta</taxon>
        <taxon>Spermatophyta</taxon>
        <taxon>Magnoliopsida</taxon>
        <taxon>eudicotyledons</taxon>
        <taxon>Gunneridae</taxon>
        <taxon>Pentapetalae</taxon>
        <taxon>rosids</taxon>
        <taxon>malvids</taxon>
        <taxon>Brassicales</taxon>
        <taxon>Brassicaceae</taxon>
        <taxon>Brassiceae</taxon>
        <taxon>Brassica</taxon>
    </lineage>
</organism>
<dbReference type="EMBL" id="QGKV02002055">
    <property type="protein sequence ID" value="KAF3496212.1"/>
    <property type="molecule type" value="Genomic_DNA"/>
</dbReference>
<dbReference type="EMBL" id="QGKY02000190">
    <property type="protein sequence ID" value="KAF2589185.1"/>
    <property type="molecule type" value="Genomic_DNA"/>
</dbReference>
<keyword evidence="3" id="KW-1185">Reference proteome</keyword>
<accession>A0A8S9K459</accession>
<reference evidence="1" key="1">
    <citation type="submission" date="2019-12" db="EMBL/GenBank/DDBJ databases">
        <title>Genome sequencing and annotation of Brassica cretica.</title>
        <authorList>
            <person name="Studholme D.J."/>
            <person name="Sarris P.F."/>
        </authorList>
    </citation>
    <scope>NUCLEOTIDE SEQUENCE</scope>
    <source>
        <strain evidence="1">PFS-102/07</strain>
        <tissue evidence="1">Leaf</tissue>
    </source>
</reference>
<sequence length="139" mass="15746">MGGEVECEFTDSATMLPRPLEESALVMLDPDKLFNFFKVDPTNSLVTEKYTVSPLLYLASRADCIVDMLEHQRTLPQDKQESKVVKRKVTINHDVCWISSKGPCIYLNQSVHVCFPLFAGQTNGFFLKATQVYPLQRVS</sequence>
<proteinExistence type="predicted"/>
<gene>
    <name evidence="2" type="ORF">DY000_02057626</name>
    <name evidence="1" type="ORF">F2Q70_00041669</name>
</gene>
<evidence type="ECO:0000313" key="2">
    <source>
        <dbReference type="EMBL" id="KAF3496212.1"/>
    </source>
</evidence>
<comment type="caution">
    <text evidence="1">The sequence shown here is derived from an EMBL/GenBank/DDBJ whole genome shotgun (WGS) entry which is preliminary data.</text>
</comment>
<evidence type="ECO:0000313" key="1">
    <source>
        <dbReference type="EMBL" id="KAF2589185.1"/>
    </source>
</evidence>
<dbReference type="AlphaFoldDB" id="A0A8S9K459"/>
<reference evidence="2" key="2">
    <citation type="submission" date="2019-12" db="EMBL/GenBank/DDBJ databases">
        <authorList>
            <person name="Studholme D.J."/>
            <person name="Sarris P."/>
        </authorList>
    </citation>
    <scope>NUCLEOTIDE SEQUENCE</scope>
    <source>
        <strain evidence="2">PFS-1207/04</strain>
        <tissue evidence="2">Leaf</tissue>
    </source>
</reference>
<protein>
    <submittedName>
        <fullName evidence="1">Uncharacterized protein</fullName>
    </submittedName>
</protein>
<dbReference type="Proteomes" id="UP000266723">
    <property type="component" value="Unassembled WGS sequence"/>
</dbReference>
<reference evidence="2 3" key="3">
    <citation type="journal article" date="2020" name="BMC Genomics">
        <title>Intraspecific diversification of the crop wild relative Brassica cretica Lam. using demographic model selection.</title>
        <authorList>
            <person name="Kioukis A."/>
            <person name="Michalopoulou V.A."/>
            <person name="Briers L."/>
            <person name="Pirintsos S."/>
            <person name="Studholme D.J."/>
            <person name="Pavlidis P."/>
            <person name="Sarris P.F."/>
        </authorList>
    </citation>
    <scope>NUCLEOTIDE SEQUENCE [LARGE SCALE GENOMIC DNA]</scope>
    <source>
        <strain evidence="3">cv. PFS-1207/04</strain>
        <strain evidence="2">PFS-1207/04</strain>
    </source>
</reference>